<dbReference type="Proteomes" id="UP000224634">
    <property type="component" value="Unassembled WGS sequence"/>
</dbReference>
<comment type="caution">
    <text evidence="6">The sequence shown here is derived from an EMBL/GenBank/DDBJ whole genome shotgun (WGS) entry which is preliminary data.</text>
</comment>
<dbReference type="GO" id="GO:0005886">
    <property type="term" value="C:plasma membrane"/>
    <property type="evidence" value="ECO:0007669"/>
    <property type="project" value="TreeGrafter"/>
</dbReference>
<dbReference type="STRING" id="1447883.A0A2B7YFR0"/>
<evidence type="ECO:0000256" key="3">
    <source>
        <dbReference type="ARBA" id="ARBA00022989"/>
    </source>
</evidence>
<name>A0A2B7YFR0_POLH7</name>
<evidence type="ECO:0000256" key="5">
    <source>
        <dbReference type="SAM" id="Phobius"/>
    </source>
</evidence>
<gene>
    <name evidence="6" type="ORF">AJ80_03683</name>
</gene>
<keyword evidence="3 5" id="KW-1133">Transmembrane helix</keyword>
<reference evidence="6 7" key="1">
    <citation type="submission" date="2017-10" db="EMBL/GenBank/DDBJ databases">
        <title>Comparative genomics in systemic dimorphic fungi from Ajellomycetaceae.</title>
        <authorList>
            <person name="Munoz J.F."/>
            <person name="Mcewen J.G."/>
            <person name="Clay O.K."/>
            <person name="Cuomo C.A."/>
        </authorList>
    </citation>
    <scope>NUCLEOTIDE SEQUENCE [LARGE SCALE GENOMIC DNA]</scope>
    <source>
        <strain evidence="6 7">UAMH7299</strain>
    </source>
</reference>
<keyword evidence="4 5" id="KW-0472">Membrane</keyword>
<dbReference type="OrthoDB" id="4521223at2759"/>
<dbReference type="PANTHER" id="PTHR31465:SF9">
    <property type="entry name" value="SPHINGOID LONG-CHAIN BASE TRANSPORTER RSB1"/>
    <property type="match status" value="1"/>
</dbReference>
<dbReference type="Pfam" id="PF04479">
    <property type="entry name" value="RTA1"/>
    <property type="match status" value="1"/>
</dbReference>
<evidence type="ECO:0000313" key="6">
    <source>
        <dbReference type="EMBL" id="PGH20115.1"/>
    </source>
</evidence>
<dbReference type="PANTHER" id="PTHR31465">
    <property type="entry name" value="PROTEIN RTA1-RELATED"/>
    <property type="match status" value="1"/>
</dbReference>
<dbReference type="AlphaFoldDB" id="A0A2B7YFR0"/>
<organism evidence="6 7">
    <name type="scientific">Polytolypa hystricis (strain UAMH7299)</name>
    <dbReference type="NCBI Taxonomy" id="1447883"/>
    <lineage>
        <taxon>Eukaryota</taxon>
        <taxon>Fungi</taxon>
        <taxon>Dikarya</taxon>
        <taxon>Ascomycota</taxon>
        <taxon>Pezizomycotina</taxon>
        <taxon>Eurotiomycetes</taxon>
        <taxon>Eurotiomycetidae</taxon>
        <taxon>Onygenales</taxon>
        <taxon>Onygenales incertae sedis</taxon>
        <taxon>Polytolypa</taxon>
    </lineage>
</organism>
<evidence type="ECO:0008006" key="8">
    <source>
        <dbReference type="Google" id="ProtNLM"/>
    </source>
</evidence>
<dbReference type="InterPro" id="IPR007568">
    <property type="entry name" value="RTA1"/>
</dbReference>
<evidence type="ECO:0000256" key="2">
    <source>
        <dbReference type="ARBA" id="ARBA00022692"/>
    </source>
</evidence>
<evidence type="ECO:0000256" key="1">
    <source>
        <dbReference type="ARBA" id="ARBA00004141"/>
    </source>
</evidence>
<accession>A0A2B7YFR0</accession>
<feature type="transmembrane region" description="Helical" evidence="5">
    <location>
        <begin position="161"/>
        <end position="187"/>
    </location>
</feature>
<feature type="transmembrane region" description="Helical" evidence="5">
    <location>
        <begin position="29"/>
        <end position="47"/>
    </location>
</feature>
<proteinExistence type="predicted"/>
<keyword evidence="7" id="KW-1185">Reference proteome</keyword>
<dbReference type="EMBL" id="PDNA01000042">
    <property type="protein sequence ID" value="PGH20115.1"/>
    <property type="molecule type" value="Genomic_DNA"/>
</dbReference>
<protein>
    <recommendedName>
        <fullName evidence="8">RTA1 domain-containing protein</fullName>
    </recommendedName>
</protein>
<feature type="transmembrane region" description="Helical" evidence="5">
    <location>
        <begin position="247"/>
        <end position="276"/>
    </location>
</feature>
<feature type="transmembrane region" description="Helical" evidence="5">
    <location>
        <begin position="207"/>
        <end position="227"/>
    </location>
</feature>
<feature type="transmembrane region" description="Helical" evidence="5">
    <location>
        <begin position="54"/>
        <end position="73"/>
    </location>
</feature>
<feature type="transmembrane region" description="Helical" evidence="5">
    <location>
        <begin position="85"/>
        <end position="107"/>
    </location>
</feature>
<feature type="transmembrane region" description="Helical" evidence="5">
    <location>
        <begin position="128"/>
        <end position="155"/>
    </location>
</feature>
<sequence length="315" mass="34500">MAVPLNCTLAACPIEWGYVHYQPSVPGNAFMLAAFGALIPPSIYLGWKYKTHLFTGVFVIGLLAEVVGYVGRIMLHDNPFFKDYFLIYLINLTLGPTVIAAAIYLTLARIVVVYGEEISRIRPRTYTLLFSGFDFLALIVQAAGGGMAAVAWIQADIDRGTYVLVAGLSIQVVSLLTFMGMSAEFAWRVRRRGASARHADLRRTAKFQTFLGCLALATVLLFIRSVFRVVELSEGFAGHLAQDQVSFMVLDGVMVLVAVILLTVMHPGFAFGPAWTEAAFRWRVKKATSAPELELQMEATKSNAIGHNTDASHSA</sequence>
<evidence type="ECO:0000256" key="4">
    <source>
        <dbReference type="ARBA" id="ARBA00023136"/>
    </source>
</evidence>
<comment type="subcellular location">
    <subcellularLocation>
        <location evidence="1">Membrane</location>
        <topology evidence="1">Multi-pass membrane protein</topology>
    </subcellularLocation>
</comment>
<keyword evidence="2 5" id="KW-0812">Transmembrane</keyword>
<dbReference type="GO" id="GO:0000324">
    <property type="term" value="C:fungal-type vacuole"/>
    <property type="evidence" value="ECO:0007669"/>
    <property type="project" value="TreeGrafter"/>
</dbReference>
<evidence type="ECO:0000313" key="7">
    <source>
        <dbReference type="Proteomes" id="UP000224634"/>
    </source>
</evidence>